<sequence length="133" mass="15635">MSTSVVTFLFLVAMATTTSLHSRNWRWFKWPDPRSCKRGTGLGLLLHRMGSVVFLRDENHTLDDARTWLSRALAHHRTCLDGLEERGYVQPLCRDCKEYWYSKEQELNERELKLLYYSLPTMGLNSYKIQTCS</sequence>
<protein>
    <submittedName>
        <fullName evidence="1">Uncharacterized protein</fullName>
    </submittedName>
</protein>
<accession>A0ACC1C866</accession>
<keyword evidence="2" id="KW-1185">Reference proteome</keyword>
<dbReference type="Proteomes" id="UP001164250">
    <property type="component" value="Chromosome 1"/>
</dbReference>
<dbReference type="EMBL" id="CM047897">
    <property type="protein sequence ID" value="KAJ0111905.1"/>
    <property type="molecule type" value="Genomic_DNA"/>
</dbReference>
<reference evidence="2" key="1">
    <citation type="journal article" date="2023" name="G3 (Bethesda)">
        <title>Genome assembly and association tests identify interacting loci associated with vigor, precocity, and sex in interspecific pistachio rootstocks.</title>
        <authorList>
            <person name="Palmer W."/>
            <person name="Jacygrad E."/>
            <person name="Sagayaradj S."/>
            <person name="Cavanaugh K."/>
            <person name="Han R."/>
            <person name="Bertier L."/>
            <person name="Beede B."/>
            <person name="Kafkas S."/>
            <person name="Golino D."/>
            <person name="Preece J."/>
            <person name="Michelmore R."/>
        </authorList>
    </citation>
    <scope>NUCLEOTIDE SEQUENCE [LARGE SCALE GENOMIC DNA]</scope>
</reference>
<name>A0ACC1C866_9ROSI</name>
<comment type="caution">
    <text evidence="1">The sequence shown here is derived from an EMBL/GenBank/DDBJ whole genome shotgun (WGS) entry which is preliminary data.</text>
</comment>
<proteinExistence type="predicted"/>
<evidence type="ECO:0000313" key="1">
    <source>
        <dbReference type="EMBL" id="KAJ0111905.1"/>
    </source>
</evidence>
<gene>
    <name evidence="1" type="ORF">Patl1_00234</name>
</gene>
<organism evidence="1 2">
    <name type="scientific">Pistacia atlantica</name>
    <dbReference type="NCBI Taxonomy" id="434234"/>
    <lineage>
        <taxon>Eukaryota</taxon>
        <taxon>Viridiplantae</taxon>
        <taxon>Streptophyta</taxon>
        <taxon>Embryophyta</taxon>
        <taxon>Tracheophyta</taxon>
        <taxon>Spermatophyta</taxon>
        <taxon>Magnoliopsida</taxon>
        <taxon>eudicotyledons</taxon>
        <taxon>Gunneridae</taxon>
        <taxon>Pentapetalae</taxon>
        <taxon>rosids</taxon>
        <taxon>malvids</taxon>
        <taxon>Sapindales</taxon>
        <taxon>Anacardiaceae</taxon>
        <taxon>Pistacia</taxon>
    </lineage>
</organism>
<evidence type="ECO:0000313" key="2">
    <source>
        <dbReference type="Proteomes" id="UP001164250"/>
    </source>
</evidence>